<protein>
    <submittedName>
        <fullName evidence="1">Bacteriocin</fullName>
    </submittedName>
</protein>
<dbReference type="Proteomes" id="UP001595987">
    <property type="component" value="Unassembled WGS sequence"/>
</dbReference>
<reference evidence="2" key="1">
    <citation type="journal article" date="2019" name="Int. J. Syst. Evol. Microbiol.">
        <title>The Global Catalogue of Microorganisms (GCM) 10K type strain sequencing project: providing services to taxonomists for standard genome sequencing and annotation.</title>
        <authorList>
            <consortium name="The Broad Institute Genomics Platform"/>
            <consortium name="The Broad Institute Genome Sequencing Center for Infectious Disease"/>
            <person name="Wu L."/>
            <person name="Ma J."/>
        </authorList>
    </citation>
    <scope>NUCLEOTIDE SEQUENCE [LARGE SCALE GENOMIC DNA]</scope>
    <source>
        <strain evidence="2">CCUG 63287</strain>
    </source>
</reference>
<accession>A0ABV9JGS3</accession>
<dbReference type="EMBL" id="JBHSGD010000005">
    <property type="protein sequence ID" value="MFC4652615.1"/>
    <property type="molecule type" value="Genomic_DNA"/>
</dbReference>
<evidence type="ECO:0000313" key="1">
    <source>
        <dbReference type="EMBL" id="MFC4652615.1"/>
    </source>
</evidence>
<organism evidence="1 2">
    <name type="scientific">Lactococcus nasutitermitis</name>
    <dbReference type="NCBI Taxonomy" id="1652957"/>
    <lineage>
        <taxon>Bacteria</taxon>
        <taxon>Bacillati</taxon>
        <taxon>Bacillota</taxon>
        <taxon>Bacilli</taxon>
        <taxon>Lactobacillales</taxon>
        <taxon>Streptococcaceae</taxon>
        <taxon>Lactococcus</taxon>
    </lineage>
</organism>
<name>A0ABV9JGS3_9LACT</name>
<gene>
    <name evidence="1" type="ORF">ACFO26_06800</name>
</gene>
<dbReference type="RefSeq" id="WP_213535916.1">
    <property type="nucleotide sequence ID" value="NZ_BOVQ01000005.1"/>
</dbReference>
<evidence type="ECO:0000313" key="2">
    <source>
        <dbReference type="Proteomes" id="UP001595987"/>
    </source>
</evidence>
<keyword evidence="2" id="KW-1185">Reference proteome</keyword>
<sequence length="57" mass="6419">MEKGDIITLSNGKKATILNADTTRYKNIIIAETQAQEILVVDRETLSPTRPKRANMF</sequence>
<proteinExistence type="predicted"/>
<comment type="caution">
    <text evidence="1">The sequence shown here is derived from an EMBL/GenBank/DDBJ whole genome shotgun (WGS) entry which is preliminary data.</text>
</comment>